<dbReference type="GO" id="GO:0055085">
    <property type="term" value="P:transmembrane transport"/>
    <property type="evidence" value="ECO:0007669"/>
    <property type="project" value="InterPro"/>
</dbReference>
<evidence type="ECO:0000313" key="9">
    <source>
        <dbReference type="EMBL" id="QQO10425.1"/>
    </source>
</evidence>
<dbReference type="GO" id="GO:0005886">
    <property type="term" value="C:plasma membrane"/>
    <property type="evidence" value="ECO:0007669"/>
    <property type="project" value="UniProtKB-SubCell"/>
</dbReference>
<dbReference type="InterPro" id="IPR000515">
    <property type="entry name" value="MetI-like"/>
</dbReference>
<feature type="transmembrane region" description="Helical" evidence="7">
    <location>
        <begin position="115"/>
        <end position="135"/>
    </location>
</feature>
<keyword evidence="6 7" id="KW-0472">Membrane</keyword>
<comment type="subcellular location">
    <subcellularLocation>
        <location evidence="1 7">Cell membrane</location>
        <topology evidence="1 7">Multi-pass membrane protein</topology>
    </subcellularLocation>
</comment>
<reference evidence="9" key="1">
    <citation type="submission" date="2021-01" db="EMBL/GenBank/DDBJ databases">
        <title>Description of Breznakiella homolactica.</title>
        <authorList>
            <person name="Song Y."/>
            <person name="Brune A."/>
        </authorList>
    </citation>
    <scope>NUCLEOTIDE SEQUENCE</scope>
    <source>
        <strain evidence="9">RmG30</strain>
    </source>
</reference>
<evidence type="ECO:0000256" key="4">
    <source>
        <dbReference type="ARBA" id="ARBA00022692"/>
    </source>
</evidence>
<evidence type="ECO:0000256" key="3">
    <source>
        <dbReference type="ARBA" id="ARBA00022475"/>
    </source>
</evidence>
<evidence type="ECO:0000256" key="7">
    <source>
        <dbReference type="RuleBase" id="RU363032"/>
    </source>
</evidence>
<dbReference type="CDD" id="cd06261">
    <property type="entry name" value="TM_PBP2"/>
    <property type="match status" value="1"/>
</dbReference>
<keyword evidence="4 7" id="KW-0812">Transmembrane</keyword>
<evidence type="ECO:0000313" key="10">
    <source>
        <dbReference type="Proteomes" id="UP000595917"/>
    </source>
</evidence>
<sequence length="269" mass="28347">MRASAPELAAAKKPETPAGKSRDILRKAAGIAAVLAAIVLLWSLAAAVMKRPFLPGPGTAAQALVRLGAAGVLARHLGASISRIFWAFTASFIPAAALGLAAGRSPRINAVVSPVIYILHPLPKAAFLPIIMLILGLGEASKIFLLGFIIFSQILVAARDSSKRVPEELIASVRSLGAGRTGIIRHVIIPSALPDLFTSVRVSLGTAVAVLFLAETFATDTGLGYLIIDAWTRIAYPEMYAAIMALSLLGLLLFGLVDILEKILCPWNR</sequence>
<organism evidence="9 10">
    <name type="scientific">Breznakiella homolactica</name>
    <dbReference type="NCBI Taxonomy" id="2798577"/>
    <lineage>
        <taxon>Bacteria</taxon>
        <taxon>Pseudomonadati</taxon>
        <taxon>Spirochaetota</taxon>
        <taxon>Spirochaetia</taxon>
        <taxon>Spirochaetales</taxon>
        <taxon>Breznakiellaceae</taxon>
        <taxon>Breznakiella</taxon>
    </lineage>
</organism>
<feature type="transmembrane region" description="Helical" evidence="7">
    <location>
        <begin position="240"/>
        <end position="260"/>
    </location>
</feature>
<evidence type="ECO:0000259" key="8">
    <source>
        <dbReference type="PROSITE" id="PS50928"/>
    </source>
</evidence>
<evidence type="ECO:0000256" key="1">
    <source>
        <dbReference type="ARBA" id="ARBA00004651"/>
    </source>
</evidence>
<comment type="similarity">
    <text evidence="7">Belongs to the binding-protein-dependent transport system permease family.</text>
</comment>
<dbReference type="KEGG" id="bhc:JFL75_05765"/>
<dbReference type="InterPro" id="IPR035906">
    <property type="entry name" value="MetI-like_sf"/>
</dbReference>
<keyword evidence="10" id="KW-1185">Reference proteome</keyword>
<keyword evidence="3" id="KW-1003">Cell membrane</keyword>
<dbReference type="PANTHER" id="PTHR30151">
    <property type="entry name" value="ALKANE SULFONATE ABC TRANSPORTER-RELATED, MEMBRANE SUBUNIT"/>
    <property type="match status" value="1"/>
</dbReference>
<feature type="transmembrane region" description="Helical" evidence="7">
    <location>
        <begin position="204"/>
        <end position="228"/>
    </location>
</feature>
<dbReference type="EMBL" id="CP067089">
    <property type="protein sequence ID" value="QQO10425.1"/>
    <property type="molecule type" value="Genomic_DNA"/>
</dbReference>
<evidence type="ECO:0000256" key="2">
    <source>
        <dbReference type="ARBA" id="ARBA00022448"/>
    </source>
</evidence>
<feature type="transmembrane region" description="Helical" evidence="7">
    <location>
        <begin position="84"/>
        <end position="103"/>
    </location>
</feature>
<dbReference type="PROSITE" id="PS50928">
    <property type="entry name" value="ABC_TM1"/>
    <property type="match status" value="1"/>
</dbReference>
<gene>
    <name evidence="9" type="ORF">JFL75_05765</name>
</gene>
<dbReference type="RefSeq" id="WP_215627729.1">
    <property type="nucleotide sequence ID" value="NZ_CP067089.2"/>
</dbReference>
<dbReference type="Pfam" id="PF00528">
    <property type="entry name" value="BPD_transp_1"/>
    <property type="match status" value="1"/>
</dbReference>
<dbReference type="Proteomes" id="UP000595917">
    <property type="component" value="Chromosome"/>
</dbReference>
<dbReference type="Gene3D" id="1.10.3720.10">
    <property type="entry name" value="MetI-like"/>
    <property type="match status" value="1"/>
</dbReference>
<evidence type="ECO:0000256" key="5">
    <source>
        <dbReference type="ARBA" id="ARBA00022989"/>
    </source>
</evidence>
<accession>A0A7T7XQ29</accession>
<keyword evidence="2 7" id="KW-0813">Transport</keyword>
<feature type="transmembrane region" description="Helical" evidence="7">
    <location>
        <begin position="28"/>
        <end position="49"/>
    </location>
</feature>
<dbReference type="PANTHER" id="PTHR30151:SF0">
    <property type="entry name" value="ABC TRANSPORTER PERMEASE PROTEIN MJ0413-RELATED"/>
    <property type="match status" value="1"/>
</dbReference>
<dbReference type="SUPFAM" id="SSF161098">
    <property type="entry name" value="MetI-like"/>
    <property type="match status" value="1"/>
</dbReference>
<evidence type="ECO:0000256" key="6">
    <source>
        <dbReference type="ARBA" id="ARBA00023136"/>
    </source>
</evidence>
<name>A0A7T7XQ29_9SPIR</name>
<dbReference type="AlphaFoldDB" id="A0A7T7XQ29"/>
<protein>
    <submittedName>
        <fullName evidence="9">ABC transporter permease subunit</fullName>
    </submittedName>
</protein>
<feature type="domain" description="ABC transmembrane type-1" evidence="8">
    <location>
        <begin position="77"/>
        <end position="261"/>
    </location>
</feature>
<proteinExistence type="inferred from homology"/>
<keyword evidence="5 7" id="KW-1133">Transmembrane helix</keyword>